<feature type="compositionally biased region" description="Basic and acidic residues" evidence="1">
    <location>
        <begin position="100"/>
        <end position="114"/>
    </location>
</feature>
<feature type="compositionally biased region" description="Basic and acidic residues" evidence="1">
    <location>
        <begin position="14"/>
        <end position="23"/>
    </location>
</feature>
<sequence length="223" mass="24305">GGDRRDGRARRPRRDVTRGDPGARRQRGSGRRPAGRAGGGARHRVGTERGLDGSLVGRGRPHALRARLPAGLPPDRQPVRRRGPHPGGLRPRVPLAGQLHPRDLRGLAAPDHHQPVPRHGAPQGPHPLRRAPGRRRAPPQHRPGSGAGLRRHALRPRRAGRARRAPARLPGRRRPVRSRGPVVRGDRRDARHQDRDRPQPHPPGPVAAARRPGPPRPRGGGVV</sequence>
<dbReference type="AlphaFoldDB" id="A0A6J4KQ31"/>
<accession>A0A6J4KQ31</accession>
<feature type="compositionally biased region" description="Basic residues" evidence="1">
    <location>
        <begin position="149"/>
        <end position="177"/>
    </location>
</feature>
<feature type="compositionally biased region" description="Basic and acidic residues" evidence="1">
    <location>
        <begin position="184"/>
        <end position="199"/>
    </location>
</feature>
<evidence type="ECO:0000313" key="2">
    <source>
        <dbReference type="EMBL" id="CAA9310443.1"/>
    </source>
</evidence>
<feature type="compositionally biased region" description="Basic residues" evidence="1">
    <location>
        <begin position="127"/>
        <end position="139"/>
    </location>
</feature>
<feature type="non-terminal residue" evidence="2">
    <location>
        <position position="1"/>
    </location>
</feature>
<reference evidence="2" key="1">
    <citation type="submission" date="2020-02" db="EMBL/GenBank/DDBJ databases">
        <authorList>
            <person name="Meier V. D."/>
        </authorList>
    </citation>
    <scope>NUCLEOTIDE SEQUENCE</scope>
    <source>
        <strain evidence="2">AVDCRST_MAG16</strain>
    </source>
</reference>
<protein>
    <submittedName>
        <fullName evidence="2">Alternative RNA polymerase sigma factor SigE</fullName>
    </submittedName>
</protein>
<feature type="non-terminal residue" evidence="2">
    <location>
        <position position="223"/>
    </location>
</feature>
<evidence type="ECO:0000256" key="1">
    <source>
        <dbReference type="SAM" id="MobiDB-lite"/>
    </source>
</evidence>
<name>A0A6J4KQ31_9ACTN</name>
<feature type="compositionally biased region" description="Basic residues" evidence="1">
    <location>
        <begin position="24"/>
        <end position="34"/>
    </location>
</feature>
<gene>
    <name evidence="2" type="ORF">AVDCRST_MAG16-129</name>
</gene>
<feature type="region of interest" description="Disordered" evidence="1">
    <location>
        <begin position="1"/>
        <end position="223"/>
    </location>
</feature>
<dbReference type="EMBL" id="CADCUE010000010">
    <property type="protein sequence ID" value="CAA9310443.1"/>
    <property type="molecule type" value="Genomic_DNA"/>
</dbReference>
<proteinExistence type="predicted"/>
<organism evidence="2">
    <name type="scientific">uncultured Frankineae bacterium</name>
    <dbReference type="NCBI Taxonomy" id="437475"/>
    <lineage>
        <taxon>Bacteria</taxon>
        <taxon>Bacillati</taxon>
        <taxon>Actinomycetota</taxon>
        <taxon>Actinomycetes</taxon>
        <taxon>Frankiales</taxon>
        <taxon>environmental samples</taxon>
    </lineage>
</organism>